<dbReference type="EMBL" id="VMGN01000053">
    <property type="protein sequence ID" value="TSC93109.1"/>
    <property type="molecule type" value="Genomic_DNA"/>
</dbReference>
<organism evidence="3 4">
    <name type="scientific">Candidatus Berkelbacteria bacterium Athens1014_28</name>
    <dbReference type="NCBI Taxonomy" id="2017145"/>
    <lineage>
        <taxon>Bacteria</taxon>
        <taxon>Candidatus Berkelbacteria</taxon>
    </lineage>
</organism>
<evidence type="ECO:0000313" key="3">
    <source>
        <dbReference type="EMBL" id="TSC93109.1"/>
    </source>
</evidence>
<gene>
    <name evidence="3" type="ORF">Athens101428_736</name>
</gene>
<sequence>MEFVNDPHKAKVAFVVTLILAIFFFLASGTLGYFYWQKMKSYNDLADSKKKVEESLKTAEDNLAKANIELATLKTSSDASGQSISSLQKQITDNNAKKASIASYLTVFTYLVDLIEAHSGLDGWTETEFQTGRAKAVATGNNSFVADIDWAWAHKEVDQITRLVRVMRDIITGINNGIK</sequence>
<keyword evidence="2" id="KW-1133">Transmembrane helix</keyword>
<keyword evidence="2" id="KW-0812">Transmembrane</keyword>
<reference evidence="3 4" key="1">
    <citation type="submission" date="2017-07" db="EMBL/GenBank/DDBJ databases">
        <title>Mechanisms for carbon and nitrogen cycling indicate functional differentiation within the Candidate Phyla Radiation.</title>
        <authorList>
            <person name="Danczak R.E."/>
            <person name="Johnston M.D."/>
            <person name="Kenah C."/>
            <person name="Slattery M."/>
            <person name="Wrighton K.C."/>
            <person name="Wilkins M.J."/>
        </authorList>
    </citation>
    <scope>NUCLEOTIDE SEQUENCE [LARGE SCALE GENOMIC DNA]</scope>
    <source>
        <strain evidence="3">Athens1014_28</strain>
    </source>
</reference>
<accession>A0A554LKC8</accession>
<keyword evidence="1" id="KW-0175">Coiled coil</keyword>
<dbReference type="Proteomes" id="UP000316495">
    <property type="component" value="Unassembled WGS sequence"/>
</dbReference>
<name>A0A554LKC8_9BACT</name>
<feature type="coiled-coil region" evidence="1">
    <location>
        <begin position="42"/>
        <end position="76"/>
    </location>
</feature>
<proteinExistence type="predicted"/>
<evidence type="ECO:0000313" key="4">
    <source>
        <dbReference type="Proteomes" id="UP000316495"/>
    </source>
</evidence>
<protein>
    <submittedName>
        <fullName evidence="3">Uncharacterized protein</fullName>
    </submittedName>
</protein>
<evidence type="ECO:0000256" key="2">
    <source>
        <dbReference type="SAM" id="Phobius"/>
    </source>
</evidence>
<evidence type="ECO:0000256" key="1">
    <source>
        <dbReference type="SAM" id="Coils"/>
    </source>
</evidence>
<dbReference type="AlphaFoldDB" id="A0A554LKC8"/>
<comment type="caution">
    <text evidence="3">The sequence shown here is derived from an EMBL/GenBank/DDBJ whole genome shotgun (WGS) entry which is preliminary data.</text>
</comment>
<feature type="transmembrane region" description="Helical" evidence="2">
    <location>
        <begin position="12"/>
        <end position="36"/>
    </location>
</feature>
<keyword evidence="2" id="KW-0472">Membrane</keyword>